<accession>A0AAN9SNL3</accession>
<evidence type="ECO:0000313" key="1">
    <source>
        <dbReference type="EMBL" id="KAK7399906.1"/>
    </source>
</evidence>
<comment type="caution">
    <text evidence="1">The sequence shown here is derived from an EMBL/GenBank/DDBJ whole genome shotgun (WGS) entry which is preliminary data.</text>
</comment>
<dbReference type="AlphaFoldDB" id="A0AAN9SNL3"/>
<keyword evidence="2" id="KW-1185">Reference proteome</keyword>
<dbReference type="EMBL" id="JAYMYS010000003">
    <property type="protein sequence ID" value="KAK7399906.1"/>
    <property type="molecule type" value="Genomic_DNA"/>
</dbReference>
<sequence>MFGCCYIVSPLFGRRLGEYTSPSNPKCEWHRWTKSDKCSSFGRCLSSKRRGLASLVQNASSMKGLALVDAYPIKGGVVSCESGGVFGENEVGVIVLVMVMATVLEGAMSASGRGTIRMDYGLGDGVEDVMEVVNNGMVEVNVEA</sequence>
<dbReference type="Proteomes" id="UP001386955">
    <property type="component" value="Unassembled WGS sequence"/>
</dbReference>
<reference evidence="1 2" key="1">
    <citation type="submission" date="2024-01" db="EMBL/GenBank/DDBJ databases">
        <title>The genomes of 5 underutilized Papilionoideae crops provide insights into root nodulation and disease resistanc.</title>
        <authorList>
            <person name="Jiang F."/>
        </authorList>
    </citation>
    <scope>NUCLEOTIDE SEQUENCE [LARGE SCALE GENOMIC DNA]</scope>
    <source>
        <strain evidence="1">DUOXIRENSHENG_FW03</strain>
        <tissue evidence="1">Leaves</tissue>
    </source>
</reference>
<protein>
    <submittedName>
        <fullName evidence="1">Uncharacterized protein</fullName>
    </submittedName>
</protein>
<proteinExistence type="predicted"/>
<organism evidence="1 2">
    <name type="scientific">Psophocarpus tetragonolobus</name>
    <name type="common">Winged bean</name>
    <name type="synonym">Dolichos tetragonolobus</name>
    <dbReference type="NCBI Taxonomy" id="3891"/>
    <lineage>
        <taxon>Eukaryota</taxon>
        <taxon>Viridiplantae</taxon>
        <taxon>Streptophyta</taxon>
        <taxon>Embryophyta</taxon>
        <taxon>Tracheophyta</taxon>
        <taxon>Spermatophyta</taxon>
        <taxon>Magnoliopsida</taxon>
        <taxon>eudicotyledons</taxon>
        <taxon>Gunneridae</taxon>
        <taxon>Pentapetalae</taxon>
        <taxon>rosids</taxon>
        <taxon>fabids</taxon>
        <taxon>Fabales</taxon>
        <taxon>Fabaceae</taxon>
        <taxon>Papilionoideae</taxon>
        <taxon>50 kb inversion clade</taxon>
        <taxon>NPAAA clade</taxon>
        <taxon>indigoferoid/millettioid clade</taxon>
        <taxon>Phaseoleae</taxon>
        <taxon>Psophocarpus</taxon>
    </lineage>
</organism>
<gene>
    <name evidence="1" type="ORF">VNO78_11101</name>
</gene>
<name>A0AAN9SNL3_PSOTE</name>
<evidence type="ECO:0000313" key="2">
    <source>
        <dbReference type="Proteomes" id="UP001386955"/>
    </source>
</evidence>